<dbReference type="InterPro" id="IPR036663">
    <property type="entry name" value="Fumarylacetoacetase_C_sf"/>
</dbReference>
<feature type="domain" description="Fumarylacetoacetase-like C-terminal" evidence="1">
    <location>
        <begin position="93"/>
        <end position="345"/>
    </location>
</feature>
<sequence length="363" mass="38363">MKLATLKSLDRTLDAALQAKVGRDGILVVVSADLARFRAVPGIAPTLQRALDDWAQVAPRLAEVAAELDEGVAPFEAFDEAACMAPLPRAYQWADGSAYVNHVELVRKARGADMPPSFWTDPLMYQGGSDSFLGPRDPILMANEAWGIDLEGEVAVVTGDVPMGVSAEEARGLIRLVMLVNDVSLRGLIPAELGKGFGFFQSKPSSAFAPVAVTPDALGDAWREGKLHLDLLSFINGQPFGRPNAGIDMTFDFGQLIAHAARTRPLVAGTIIGSGTVSNRGPDGGPGKPIAEGGVGYSCLAEVRTVETLLQGQPKTPFLRFGDSVRIEMRDAAGASVFGAIEQTVAEYQAHPVAPEPVPAPVL</sequence>
<keyword evidence="3" id="KW-0378">Hydrolase</keyword>
<dbReference type="AlphaFoldDB" id="A0A560FBA5"/>
<dbReference type="InterPro" id="IPR011234">
    <property type="entry name" value="Fumarylacetoacetase-like_C"/>
</dbReference>
<evidence type="ECO:0000313" key="4">
    <source>
        <dbReference type="Proteomes" id="UP000316545"/>
    </source>
</evidence>
<dbReference type="Proteomes" id="UP000316545">
    <property type="component" value="Unassembled WGS sequence"/>
</dbReference>
<evidence type="ECO:0000259" key="2">
    <source>
        <dbReference type="Pfam" id="PF18288"/>
    </source>
</evidence>
<protein>
    <submittedName>
        <fullName evidence="3">Fumarylacetoacetate (FAA) hydrolase</fullName>
    </submittedName>
</protein>
<reference evidence="3 4" key="1">
    <citation type="submission" date="2019-06" db="EMBL/GenBank/DDBJ databases">
        <title>Genomic Encyclopedia of Type Strains, Phase IV (KMG-V): Genome sequencing to study the core and pangenomes of soil and plant-associated prokaryotes.</title>
        <authorList>
            <person name="Whitman W."/>
        </authorList>
    </citation>
    <scope>NUCLEOTIDE SEQUENCE [LARGE SCALE GENOMIC DNA]</scope>
    <source>
        <strain evidence="3 4">BR 11865</strain>
    </source>
</reference>
<dbReference type="Pfam" id="PF01557">
    <property type="entry name" value="FAA_hydrolase"/>
    <property type="match status" value="1"/>
</dbReference>
<organism evidence="3 4">
    <name type="scientific">Nitrospirillum amazonense</name>
    <dbReference type="NCBI Taxonomy" id="28077"/>
    <lineage>
        <taxon>Bacteria</taxon>
        <taxon>Pseudomonadati</taxon>
        <taxon>Pseudomonadota</taxon>
        <taxon>Alphaproteobacteria</taxon>
        <taxon>Rhodospirillales</taxon>
        <taxon>Azospirillaceae</taxon>
        <taxon>Nitrospirillum</taxon>
    </lineage>
</organism>
<evidence type="ECO:0000313" key="3">
    <source>
        <dbReference type="EMBL" id="TWB18899.1"/>
    </source>
</evidence>
<comment type="caution">
    <text evidence="3">The sequence shown here is derived from an EMBL/GenBank/DDBJ whole genome shotgun (WGS) entry which is preliminary data.</text>
</comment>
<feature type="domain" description="Fumarylacetoacetase N-terminal" evidence="2">
    <location>
        <begin position="21"/>
        <end position="89"/>
    </location>
</feature>
<gene>
    <name evidence="3" type="ORF">FBZ88_12355</name>
</gene>
<dbReference type="InterPro" id="IPR041072">
    <property type="entry name" value="FAA_hydro_N"/>
</dbReference>
<proteinExistence type="predicted"/>
<dbReference type="SUPFAM" id="SSF56529">
    <property type="entry name" value="FAH"/>
    <property type="match status" value="1"/>
</dbReference>
<dbReference type="Gene3D" id="3.90.850.10">
    <property type="entry name" value="Fumarylacetoacetase-like, C-terminal domain"/>
    <property type="match status" value="1"/>
</dbReference>
<keyword evidence="4" id="KW-1185">Reference proteome</keyword>
<dbReference type="RefSeq" id="WP_145619776.1">
    <property type="nucleotide sequence ID" value="NZ_VITO01000023.1"/>
</dbReference>
<dbReference type="Pfam" id="PF18288">
    <property type="entry name" value="FAA_hydro_N_2"/>
    <property type="match status" value="1"/>
</dbReference>
<name>A0A560FBA5_9PROT</name>
<dbReference type="PANTHER" id="PTHR43211">
    <property type="entry name" value="FUMARYLACETOACETATE HYDROLASE"/>
    <property type="match status" value="1"/>
</dbReference>
<evidence type="ECO:0000259" key="1">
    <source>
        <dbReference type="Pfam" id="PF01557"/>
    </source>
</evidence>
<dbReference type="PANTHER" id="PTHR43211:SF1">
    <property type="entry name" value="BLL6422 PROTEIN"/>
    <property type="match status" value="1"/>
</dbReference>
<dbReference type="EMBL" id="VITO01000023">
    <property type="protein sequence ID" value="TWB18899.1"/>
    <property type="molecule type" value="Genomic_DNA"/>
</dbReference>
<accession>A0A560FBA5</accession>
<dbReference type="GO" id="GO:0016787">
    <property type="term" value="F:hydrolase activity"/>
    <property type="evidence" value="ECO:0007669"/>
    <property type="project" value="UniProtKB-KW"/>
</dbReference>